<dbReference type="InterPro" id="IPR039877">
    <property type="entry name" value="TMEM131-like"/>
</dbReference>
<evidence type="ECO:0000313" key="3">
    <source>
        <dbReference type="EMBL" id="EGZ15649.1"/>
    </source>
</evidence>
<dbReference type="EMBL" id="JH159155">
    <property type="protein sequence ID" value="EGZ15649.1"/>
    <property type="molecule type" value="Genomic_DNA"/>
</dbReference>
<dbReference type="KEGG" id="psoj:PHYSODRAFT_315851"/>
<evidence type="ECO:0000256" key="1">
    <source>
        <dbReference type="SAM" id="MobiDB-lite"/>
    </source>
</evidence>
<keyword evidence="4" id="KW-1185">Reference proteome</keyword>
<organism evidence="3 4">
    <name type="scientific">Phytophthora sojae (strain P6497)</name>
    <name type="common">Soybean stem and root rot agent</name>
    <name type="synonym">Phytophthora megasperma f. sp. glycines</name>
    <dbReference type="NCBI Taxonomy" id="1094619"/>
    <lineage>
        <taxon>Eukaryota</taxon>
        <taxon>Sar</taxon>
        <taxon>Stramenopiles</taxon>
        <taxon>Oomycota</taxon>
        <taxon>Peronosporomycetes</taxon>
        <taxon>Peronosporales</taxon>
        <taxon>Peronosporaceae</taxon>
        <taxon>Phytophthora</taxon>
    </lineage>
</organism>
<proteinExistence type="predicted"/>
<gene>
    <name evidence="3" type="ORF">PHYSODRAFT_315851</name>
</gene>
<feature type="compositionally biased region" description="Low complexity" evidence="1">
    <location>
        <begin position="1408"/>
        <end position="1419"/>
    </location>
</feature>
<dbReference type="GO" id="GO:0016020">
    <property type="term" value="C:membrane"/>
    <property type="evidence" value="ECO:0007669"/>
    <property type="project" value="TreeGrafter"/>
</dbReference>
<evidence type="ECO:0000313" key="4">
    <source>
        <dbReference type="Proteomes" id="UP000002640"/>
    </source>
</evidence>
<dbReference type="GeneID" id="20643903"/>
<feature type="region of interest" description="Disordered" evidence="1">
    <location>
        <begin position="1445"/>
        <end position="1539"/>
    </location>
</feature>
<feature type="region of interest" description="Disordered" evidence="1">
    <location>
        <begin position="1622"/>
        <end position="1645"/>
    </location>
</feature>
<feature type="compositionally biased region" description="Low complexity" evidence="1">
    <location>
        <begin position="1469"/>
        <end position="1493"/>
    </location>
</feature>
<feature type="compositionally biased region" description="Low complexity" evidence="1">
    <location>
        <begin position="1623"/>
        <end position="1643"/>
    </location>
</feature>
<dbReference type="PANTHER" id="PTHR22050">
    <property type="entry name" value="RW1 PROTEIN HOMOLOG"/>
    <property type="match status" value="1"/>
</dbReference>
<feature type="region of interest" description="Disordered" evidence="1">
    <location>
        <begin position="1366"/>
        <end position="1391"/>
    </location>
</feature>
<dbReference type="OMA" id="PPFYFRR"/>
<feature type="region of interest" description="Disordered" evidence="1">
    <location>
        <begin position="1"/>
        <end position="22"/>
    </location>
</feature>
<dbReference type="PANTHER" id="PTHR22050:SF0">
    <property type="entry name" value="TRANSMEMBRANE PROTEIN 131 HOMOLOG"/>
    <property type="match status" value="1"/>
</dbReference>
<feature type="signal peptide" evidence="2">
    <location>
        <begin position="1"/>
        <end position="43"/>
    </location>
</feature>
<protein>
    <recommendedName>
        <fullName evidence="5">Transmembrane protein</fullName>
    </recommendedName>
</protein>
<name>G4ZML4_PHYSP</name>
<feature type="chain" id="PRO_5003472381" description="Transmembrane protein" evidence="2">
    <location>
        <begin position="44"/>
        <end position="1771"/>
    </location>
</feature>
<reference evidence="3 4" key="1">
    <citation type="journal article" date="2006" name="Science">
        <title>Phytophthora genome sequences uncover evolutionary origins and mechanisms of pathogenesis.</title>
        <authorList>
            <person name="Tyler B.M."/>
            <person name="Tripathy S."/>
            <person name="Zhang X."/>
            <person name="Dehal P."/>
            <person name="Jiang R.H."/>
            <person name="Aerts A."/>
            <person name="Arredondo F.D."/>
            <person name="Baxter L."/>
            <person name="Bensasson D."/>
            <person name="Beynon J.L."/>
            <person name="Chapman J."/>
            <person name="Damasceno C.M."/>
            <person name="Dorrance A.E."/>
            <person name="Dou D."/>
            <person name="Dickerman A.W."/>
            <person name="Dubchak I.L."/>
            <person name="Garbelotto M."/>
            <person name="Gijzen M."/>
            <person name="Gordon S.G."/>
            <person name="Govers F."/>
            <person name="Grunwald N.J."/>
            <person name="Huang W."/>
            <person name="Ivors K.L."/>
            <person name="Jones R.W."/>
            <person name="Kamoun S."/>
            <person name="Krampis K."/>
            <person name="Lamour K.H."/>
            <person name="Lee M.K."/>
            <person name="McDonald W.H."/>
            <person name="Medina M."/>
            <person name="Meijer H.J."/>
            <person name="Nordberg E.K."/>
            <person name="Maclean D.J."/>
            <person name="Ospina-Giraldo M.D."/>
            <person name="Morris P.F."/>
            <person name="Phuntumart V."/>
            <person name="Putnam N.H."/>
            <person name="Rash S."/>
            <person name="Rose J.K."/>
            <person name="Sakihama Y."/>
            <person name="Salamov A.A."/>
            <person name="Savidor A."/>
            <person name="Scheuring C.F."/>
            <person name="Smith B.M."/>
            <person name="Sobral B.W."/>
            <person name="Terry A."/>
            <person name="Torto-Alalibo T.A."/>
            <person name="Win J."/>
            <person name="Xu Z."/>
            <person name="Zhang H."/>
            <person name="Grigoriev I.V."/>
            <person name="Rokhsar D.S."/>
            <person name="Boore J.L."/>
        </authorList>
    </citation>
    <scope>NUCLEOTIDE SEQUENCE [LARGE SCALE GENOMIC DNA]</scope>
    <source>
        <strain evidence="3 4">P6497</strain>
    </source>
</reference>
<sequence length="1771" mass="192155">MRTSGGAGASRRQPRDATPGPLRPLTTLLLTLALLCSLAAAEAAPASPQWRQLESHVTVGADGIATSRGAGRQRSDGLSITRSTPVDIGNAPDAVVDDQAIKFTPPRVELGRMETCSPQRYYVGVENRGRVSVRLDGADFTHSGFSLATDVRGIRLDPGDRFNLQFVFLPIYALDSFVHIELLNGSNWIGPRWPREDDGKEAREVPGEYDKEFDYARRTDRGAWDMPAGTTSPLMKVSLLSNTPGVYFTHIHIAAGEHRLVMVPVHITVLKPGIHIEPKELDLGVLTDLHEDEPREVFFTLYNAGVNPIDVLELKVLESNLIVSAQLWGGTSVIPPRTQVYSALAVQLRVDKARESGNCFASLLLKTNASSSELGQRKLKLYGQVVRGSMTFQLNETRAGVVYPLQKLFYKDEGAGVNDTAEHNGTELTIDDEETSTAKLVSMVGENASMGIMAGTSAFQKLRLWNRFDRPMELQRVWIDYPRSEQDGSQEVAVYRFKQSVAPAGSAWPKISLQISPALRGKGHPLAAKAYPLVIETNVTRHRIPIYVYHGFLAVDSSRGLQNHSVSGYYTSSSSEMKSFQSCVKVPEDGSVPTTSPRIDGGEGVADTQAAKLCRSMLFDLEKVASHNSRTEAVEITNENPIPVTLKVISVPLNDTVDLSIHDVHGVVERRANLREDQLERPSSRDSDVVVVGDTVVLRPRHQIVFHVKVQAKDTLGELTVPVMSIATPTEVLHFHARLQSVRGTVEPITPAIVLPSMFPGRTQVIHLKYRNTFEHPVTPLMATTSSSNLKLLSIRNAITPKQVENVLDLLFSPAADSKCSGALFLADCLLPTMEDQTSDQLSGYGELVHGHDLIALSRRNAFWSDALGDDHLSTVETRVHLQTDIMDDVAEVTVKALLERPLVTALSDAQAQSDNDSSVIFERKEFALTELLHLSHIFVRVRNPSNVTIYMELTRAEADEPLFYSCDEGLDHVNDIVEGDTTTEISALCLDEWMAAASNSVALQREVQVDLNIPPFYFRRKIIQVGAGEEAQLGPIYYLPSKVQEVTTVAFVRNSLSHIEPVPLLARSGKGTLDLVVDAADSSTSDKTRYTPRRLIAETGGSDDQLDFEGTLRFDLTQQDELTDYTRHTEILLSNTGPFGLTIQSLMVEGEEEISWLPSKWTSKTASTASDFEVSSEYLQSAMNSEGSAVVLQPGKTARLQVSFRASCFVTNVASRLVVDTSDSVKRIRLEGTISTEAAFSCLRSPMSPSYRYALRSVWTFAVLIAVISTLCALWALARDAWTSDTISEASFAVGSDELVTAWNTEDERGAKHETLEAINRLLEGMEEATFAPTARVVTPAVTALLERRHKGVCSIVQKDPASEIPGVLETTSEPKEAQRNATSLPAVATDGTQGDKLVVKTERISASDAASTATEASLQDAQEEAVDEGDVAEISALLVSTEPVSEPNVTLNKLLDGNDDHNTNDLSSDSSSSVSSEDGSVASSHSTIIPPESEESSLGADFPKLLFGSPNGATPKFNGTPSPQKEEDPFEAFKSVSERWRTQDWPDNFTDPSPSSLSPKFPTFEDWNGTLSFNTLGQGLVAGNQRDESLSSGSRSESSSFIGTSSGLYLDSFSAFGSSVAAPTPAPKATTTKAPPGFTPADAKPLETRAAFERLRSGSGTTSSAAMTSTSNEVFGGSSVFAGNLPLFGPALPPTNHNHGGAGRIGSRTTYSSQAVVQWWIPQDVAEPNTFGHMAVDQMSDATARDCNRAVKPGAVHAVAVTVPLGSSM</sequence>
<evidence type="ECO:0000256" key="2">
    <source>
        <dbReference type="SAM" id="SignalP"/>
    </source>
</evidence>
<accession>G4ZML4</accession>
<dbReference type="Proteomes" id="UP000002640">
    <property type="component" value="Unassembled WGS sequence"/>
</dbReference>
<dbReference type="InParanoid" id="G4ZML4"/>
<keyword evidence="2" id="KW-0732">Signal</keyword>
<feature type="region of interest" description="Disordered" evidence="1">
    <location>
        <begin position="1406"/>
        <end position="1429"/>
    </location>
</feature>
<dbReference type="RefSeq" id="XP_009529398.1">
    <property type="nucleotide sequence ID" value="XM_009531103.1"/>
</dbReference>
<evidence type="ECO:0008006" key="5">
    <source>
        <dbReference type="Google" id="ProtNLM"/>
    </source>
</evidence>